<evidence type="ECO:0000313" key="3">
    <source>
        <dbReference type="EMBL" id="OEV19091.1"/>
    </source>
</evidence>
<keyword evidence="4" id="KW-1185">Reference proteome</keyword>
<accession>A0A1E7LSF2</accession>
<reference evidence="3 4" key="1">
    <citation type="journal article" date="2016" name="Front. Microbiol.">
        <title>Comparative Genomics Analysis of Streptomyces Species Reveals Their Adaptation to the Marine Environment and Their Diversity at the Genomic Level.</title>
        <authorList>
            <person name="Tian X."/>
            <person name="Zhang Z."/>
            <person name="Yang T."/>
            <person name="Chen M."/>
            <person name="Li J."/>
            <person name="Chen F."/>
            <person name="Yang J."/>
            <person name="Li W."/>
            <person name="Zhang B."/>
            <person name="Zhang Z."/>
            <person name="Wu J."/>
            <person name="Zhang C."/>
            <person name="Long L."/>
            <person name="Xiao J."/>
        </authorList>
    </citation>
    <scope>NUCLEOTIDE SEQUENCE [LARGE SCALE GENOMIC DNA]</scope>
    <source>
        <strain evidence="3 4">SCSIO M10372</strain>
    </source>
</reference>
<dbReference type="AlphaFoldDB" id="A0A1E7LSF2"/>
<dbReference type="EMBL" id="LJGZ01000088">
    <property type="protein sequence ID" value="OEV19091.1"/>
    <property type="molecule type" value="Genomic_DNA"/>
</dbReference>
<feature type="signal peptide" evidence="2">
    <location>
        <begin position="1"/>
        <end position="21"/>
    </location>
</feature>
<evidence type="ECO:0000256" key="1">
    <source>
        <dbReference type="SAM" id="MobiDB-lite"/>
    </source>
</evidence>
<sequence>MAIPRMIAAVALLAAALLVHVALPHHTPALTAAGAVPAVESDPRQTHGLTPSVPLAQTGSEHQGESADLPALLPRAAQTVADPAEFRDIENLPASGPAVPGQVQWATARDACNPSVGITPSPSSLQTFRC</sequence>
<protein>
    <submittedName>
        <fullName evidence="3">Uncharacterized protein</fullName>
    </submittedName>
</protein>
<gene>
    <name evidence="3" type="ORF">AN221_19405</name>
</gene>
<proteinExistence type="predicted"/>
<evidence type="ECO:0000256" key="2">
    <source>
        <dbReference type="SAM" id="SignalP"/>
    </source>
</evidence>
<evidence type="ECO:0000313" key="4">
    <source>
        <dbReference type="Proteomes" id="UP000175971"/>
    </source>
</evidence>
<keyword evidence="2" id="KW-0732">Signal</keyword>
<organism evidence="3 4">
    <name type="scientific">Streptomyces nanshensis</name>
    <dbReference type="NCBI Taxonomy" id="518642"/>
    <lineage>
        <taxon>Bacteria</taxon>
        <taxon>Bacillati</taxon>
        <taxon>Actinomycetota</taxon>
        <taxon>Actinomycetes</taxon>
        <taxon>Kitasatosporales</taxon>
        <taxon>Streptomycetaceae</taxon>
        <taxon>Streptomyces</taxon>
    </lineage>
</organism>
<comment type="caution">
    <text evidence="3">The sequence shown here is derived from an EMBL/GenBank/DDBJ whole genome shotgun (WGS) entry which is preliminary data.</text>
</comment>
<dbReference type="Proteomes" id="UP000175971">
    <property type="component" value="Unassembled WGS sequence"/>
</dbReference>
<feature type="chain" id="PRO_5039339965" evidence="2">
    <location>
        <begin position="22"/>
        <end position="130"/>
    </location>
</feature>
<feature type="region of interest" description="Disordered" evidence="1">
    <location>
        <begin position="39"/>
        <end position="69"/>
    </location>
</feature>
<name>A0A1E7LSF2_9ACTN</name>